<organism evidence="2">
    <name type="scientific">Medicago truncatula</name>
    <name type="common">Barrel medic</name>
    <name type="synonym">Medicago tribuloides</name>
    <dbReference type="NCBI Taxonomy" id="3880"/>
    <lineage>
        <taxon>Eukaryota</taxon>
        <taxon>Viridiplantae</taxon>
        <taxon>Streptophyta</taxon>
        <taxon>Embryophyta</taxon>
        <taxon>Tracheophyta</taxon>
        <taxon>Spermatophyta</taxon>
        <taxon>Magnoliopsida</taxon>
        <taxon>eudicotyledons</taxon>
        <taxon>Gunneridae</taxon>
        <taxon>Pentapetalae</taxon>
        <taxon>rosids</taxon>
        <taxon>fabids</taxon>
        <taxon>Fabales</taxon>
        <taxon>Fabaceae</taxon>
        <taxon>Papilionoideae</taxon>
        <taxon>50 kb inversion clade</taxon>
        <taxon>NPAAA clade</taxon>
        <taxon>Hologalegina</taxon>
        <taxon>IRL clade</taxon>
        <taxon>Trifolieae</taxon>
        <taxon>Medicago</taxon>
    </lineage>
</organism>
<reference evidence="2" key="1">
    <citation type="journal article" date="2018" name="Nat. Plants">
        <title>Whole-genome landscape of Medicago truncatula symbiotic genes.</title>
        <authorList>
            <person name="Pecrix Y."/>
            <person name="Gamas P."/>
            <person name="Carrere S."/>
        </authorList>
    </citation>
    <scope>NUCLEOTIDE SEQUENCE</scope>
    <source>
        <tissue evidence="2">Leaves</tissue>
    </source>
</reference>
<evidence type="ECO:0008006" key="3">
    <source>
        <dbReference type="Google" id="ProtNLM"/>
    </source>
</evidence>
<name>A0A396IND5_MEDTR</name>
<feature type="transmembrane region" description="Helical" evidence="1">
    <location>
        <begin position="20"/>
        <end position="37"/>
    </location>
</feature>
<dbReference type="EMBL" id="PSQE01000003">
    <property type="protein sequence ID" value="RHN67159.1"/>
    <property type="molecule type" value="Genomic_DNA"/>
</dbReference>
<protein>
    <recommendedName>
        <fullName evidence="3">Transmembrane protein</fullName>
    </recommendedName>
</protein>
<dbReference type="Gramene" id="rna15308">
    <property type="protein sequence ID" value="RHN67159.1"/>
    <property type="gene ID" value="gene15308"/>
</dbReference>
<proteinExistence type="predicted"/>
<dbReference type="Proteomes" id="UP000265566">
    <property type="component" value="Chromosome 3"/>
</dbReference>
<evidence type="ECO:0000313" key="2">
    <source>
        <dbReference type="EMBL" id="RHN67159.1"/>
    </source>
</evidence>
<keyword evidence="1" id="KW-0812">Transmembrane</keyword>
<comment type="caution">
    <text evidence="2">The sequence shown here is derived from an EMBL/GenBank/DDBJ whole genome shotgun (WGS) entry which is preliminary data.</text>
</comment>
<keyword evidence="1" id="KW-1133">Transmembrane helix</keyword>
<dbReference type="AlphaFoldDB" id="A0A396IND5"/>
<sequence>MTLFSFLKGFIDVPLFKNKTSMATLLFSELFLLAHFSRHFRNFARKFCDDSNKIKSRILKPN</sequence>
<accession>A0A396IND5</accession>
<gene>
    <name evidence="2" type="ORF">MtrunA17_Chr3g0099711</name>
</gene>
<evidence type="ECO:0000256" key="1">
    <source>
        <dbReference type="SAM" id="Phobius"/>
    </source>
</evidence>
<keyword evidence="1" id="KW-0472">Membrane</keyword>